<keyword evidence="1" id="KW-0653">Protein transport</keyword>
<dbReference type="GO" id="GO:0048278">
    <property type="term" value="P:vesicle docking"/>
    <property type="evidence" value="ECO:0007669"/>
    <property type="project" value="TreeGrafter"/>
</dbReference>
<dbReference type="GO" id="GO:0031201">
    <property type="term" value="C:SNARE complex"/>
    <property type="evidence" value="ECO:0007669"/>
    <property type="project" value="TreeGrafter"/>
</dbReference>
<dbReference type="PANTHER" id="PTHR19957">
    <property type="entry name" value="SYNTAXIN"/>
    <property type="match status" value="1"/>
</dbReference>
<dbReference type="EMBL" id="CP133619">
    <property type="protein sequence ID" value="WMV40522.1"/>
    <property type="molecule type" value="Genomic_DNA"/>
</dbReference>
<dbReference type="PANTHER" id="PTHR19957:SF38">
    <property type="entry name" value="LD27581P"/>
    <property type="match status" value="1"/>
</dbReference>
<dbReference type="SMART" id="SM00503">
    <property type="entry name" value="SynN"/>
    <property type="match status" value="1"/>
</dbReference>
<dbReference type="InterPro" id="IPR006011">
    <property type="entry name" value="Syntaxin_N"/>
</dbReference>
<dbReference type="GO" id="GO:0012505">
    <property type="term" value="C:endomembrane system"/>
    <property type="evidence" value="ECO:0007669"/>
    <property type="project" value="TreeGrafter"/>
</dbReference>
<keyword evidence="1" id="KW-0813">Transport</keyword>
<dbReference type="AlphaFoldDB" id="A0AAF0U742"/>
<dbReference type="GO" id="GO:0006886">
    <property type="term" value="P:intracellular protein transport"/>
    <property type="evidence" value="ECO:0007669"/>
    <property type="project" value="TreeGrafter"/>
</dbReference>
<dbReference type="Gene3D" id="1.20.58.70">
    <property type="match status" value="1"/>
</dbReference>
<evidence type="ECO:0000256" key="1">
    <source>
        <dbReference type="ARBA" id="ARBA00022927"/>
    </source>
</evidence>
<dbReference type="InterPro" id="IPR045242">
    <property type="entry name" value="Syntaxin"/>
</dbReference>
<dbReference type="InterPro" id="IPR010989">
    <property type="entry name" value="SNARE"/>
</dbReference>
<protein>
    <recommendedName>
        <fullName evidence="3">Syntaxin N-terminal domain-containing protein</fullName>
    </recommendedName>
</protein>
<gene>
    <name evidence="4" type="ORF">MTR67_033907</name>
</gene>
<evidence type="ECO:0000256" key="2">
    <source>
        <dbReference type="SAM" id="MobiDB-lite"/>
    </source>
</evidence>
<dbReference type="FunFam" id="1.20.58.70:FF:000095">
    <property type="entry name" value="Syntaxin-22"/>
    <property type="match status" value="1"/>
</dbReference>
<dbReference type="SUPFAM" id="SSF47661">
    <property type="entry name" value="t-snare proteins"/>
    <property type="match status" value="1"/>
</dbReference>
<organism evidence="4 5">
    <name type="scientific">Solanum verrucosum</name>
    <dbReference type="NCBI Taxonomy" id="315347"/>
    <lineage>
        <taxon>Eukaryota</taxon>
        <taxon>Viridiplantae</taxon>
        <taxon>Streptophyta</taxon>
        <taxon>Embryophyta</taxon>
        <taxon>Tracheophyta</taxon>
        <taxon>Spermatophyta</taxon>
        <taxon>Magnoliopsida</taxon>
        <taxon>eudicotyledons</taxon>
        <taxon>Gunneridae</taxon>
        <taxon>Pentapetalae</taxon>
        <taxon>asterids</taxon>
        <taxon>lamiids</taxon>
        <taxon>Solanales</taxon>
        <taxon>Solanaceae</taxon>
        <taxon>Solanoideae</taxon>
        <taxon>Solaneae</taxon>
        <taxon>Solanum</taxon>
    </lineage>
</organism>
<dbReference type="Pfam" id="PF14523">
    <property type="entry name" value="Syntaxin_2"/>
    <property type="match status" value="1"/>
</dbReference>
<dbReference type="GO" id="GO:0005484">
    <property type="term" value="F:SNAP receptor activity"/>
    <property type="evidence" value="ECO:0007669"/>
    <property type="project" value="TreeGrafter"/>
</dbReference>
<accession>A0AAF0U742</accession>
<evidence type="ECO:0000313" key="5">
    <source>
        <dbReference type="Proteomes" id="UP001234989"/>
    </source>
</evidence>
<sequence>MSFQDLESGRPLGSRRFQTNGKQDPTQAVASGIFQINTAVSTFQRLVNTLGTPKDTPELREKLHKTRVHIGQLVKDTSAKLKQASETDHHADVSVSFKELDISPHPLLLILMGIHFQASKKITDAKLAKDFQAVLKEFQKAQRLAAERETAYTPFIPQAVLPSSYTASEVEVAADNSMEQRALLVESRRSPFGFFGSSRGLRQGVHGFLGHRVSHGFVSDSIGDVGYSQGGFAKLDS</sequence>
<reference evidence="4" key="1">
    <citation type="submission" date="2023-08" db="EMBL/GenBank/DDBJ databases">
        <title>A de novo genome assembly of Solanum verrucosum Schlechtendal, a Mexican diploid species geographically isolated from the other diploid A-genome species in potato relatives.</title>
        <authorList>
            <person name="Hosaka K."/>
        </authorList>
    </citation>
    <scope>NUCLEOTIDE SEQUENCE</scope>
    <source>
        <tissue evidence="4">Young leaves</tissue>
    </source>
</reference>
<name>A0AAF0U742_SOLVR</name>
<dbReference type="CDD" id="cd00179">
    <property type="entry name" value="SynN"/>
    <property type="match status" value="1"/>
</dbReference>
<feature type="domain" description="Syntaxin N-terminal" evidence="3">
    <location>
        <begin position="14"/>
        <end position="150"/>
    </location>
</feature>
<dbReference type="Proteomes" id="UP001234989">
    <property type="component" value="Chromosome 8"/>
</dbReference>
<dbReference type="GO" id="GO:0000149">
    <property type="term" value="F:SNARE binding"/>
    <property type="evidence" value="ECO:0007669"/>
    <property type="project" value="TreeGrafter"/>
</dbReference>
<keyword evidence="5" id="KW-1185">Reference proteome</keyword>
<evidence type="ECO:0000313" key="4">
    <source>
        <dbReference type="EMBL" id="WMV40522.1"/>
    </source>
</evidence>
<proteinExistence type="predicted"/>
<evidence type="ECO:0000259" key="3">
    <source>
        <dbReference type="SMART" id="SM00503"/>
    </source>
</evidence>
<dbReference type="GO" id="GO:0006906">
    <property type="term" value="P:vesicle fusion"/>
    <property type="evidence" value="ECO:0007669"/>
    <property type="project" value="TreeGrafter"/>
</dbReference>
<feature type="region of interest" description="Disordered" evidence="2">
    <location>
        <begin position="1"/>
        <end position="24"/>
    </location>
</feature>